<sequence length="142" mass="17205">MVGRCKISIMILYDYLFYCSYKMGMRSHNFDGLPVLAGMMMVTPNMMLHLAILQVVLQTLEIHWFEELLALGWWEHIIYLGFFVGVYCYYWYNGRYKRIIEKYNLEKNTYWKRHPFVTILLYVITNFVVFFIVVCIKKGYIF</sequence>
<reference evidence="3 5" key="1">
    <citation type="submission" date="2019-07" db="EMBL/GenBank/DDBJ databases">
        <title>Genome Sequencing of Bacteroides fragilis.</title>
        <authorList>
            <person name="Pinto K.M."/>
            <person name="Ruoff K.L."/>
            <person name="Price C.E."/>
            <person name="Valls R.A."/>
            <person name="O'Toole G.A."/>
        </authorList>
    </citation>
    <scope>NUCLEOTIDE SEQUENCE [LARGE SCALE GENOMIC DNA]</scope>
    <source>
        <strain evidence="3 5">AD135F_3B</strain>
    </source>
</reference>
<comment type="caution">
    <text evidence="3">The sequence shown here is derived from an EMBL/GenBank/DDBJ whole genome shotgun (WGS) entry which is preliminary data.</text>
</comment>
<evidence type="ECO:0000313" key="5">
    <source>
        <dbReference type="Proteomes" id="UP000319026"/>
    </source>
</evidence>
<accession>A0AB38PTS2</accession>
<protein>
    <recommendedName>
        <fullName evidence="6">Transmembrane protein</fullName>
    </recommendedName>
</protein>
<organism evidence="3 5">
    <name type="scientific">Bacteroides fragilis</name>
    <dbReference type="NCBI Taxonomy" id="817"/>
    <lineage>
        <taxon>Bacteria</taxon>
        <taxon>Pseudomonadati</taxon>
        <taxon>Bacteroidota</taxon>
        <taxon>Bacteroidia</taxon>
        <taxon>Bacteroidales</taxon>
        <taxon>Bacteroidaceae</taxon>
        <taxon>Bacteroides</taxon>
    </lineage>
</organism>
<dbReference type="Proteomes" id="UP000319026">
    <property type="component" value="Unassembled WGS sequence"/>
</dbReference>
<proteinExistence type="predicted"/>
<name>A0AB38PTS2_BACFG</name>
<keyword evidence="1" id="KW-1133">Transmembrane helix</keyword>
<evidence type="ECO:0000256" key="1">
    <source>
        <dbReference type="SAM" id="Phobius"/>
    </source>
</evidence>
<dbReference type="EMBL" id="VOHT01000005">
    <property type="protein sequence ID" value="TWV48406.1"/>
    <property type="molecule type" value="Genomic_DNA"/>
</dbReference>
<dbReference type="Proteomes" id="UP000315444">
    <property type="component" value="Unassembled WGS sequence"/>
</dbReference>
<feature type="transmembrane region" description="Helical" evidence="1">
    <location>
        <begin position="32"/>
        <end position="57"/>
    </location>
</feature>
<keyword evidence="1" id="KW-0472">Membrane</keyword>
<gene>
    <name evidence="3" type="ORF">FSA03_13525</name>
    <name evidence="2" type="ORF">FSA06_12500</name>
</gene>
<dbReference type="EMBL" id="VOHV01000005">
    <property type="protein sequence ID" value="TWV40982.1"/>
    <property type="molecule type" value="Genomic_DNA"/>
</dbReference>
<keyword evidence="1" id="KW-0812">Transmembrane</keyword>
<evidence type="ECO:0000313" key="2">
    <source>
        <dbReference type="EMBL" id="TWV40982.1"/>
    </source>
</evidence>
<evidence type="ECO:0000313" key="3">
    <source>
        <dbReference type="EMBL" id="TWV48406.1"/>
    </source>
</evidence>
<evidence type="ECO:0008006" key="6">
    <source>
        <dbReference type="Google" id="ProtNLM"/>
    </source>
</evidence>
<evidence type="ECO:0000313" key="4">
    <source>
        <dbReference type="Proteomes" id="UP000315444"/>
    </source>
</evidence>
<feature type="transmembrane region" description="Helical" evidence="1">
    <location>
        <begin position="77"/>
        <end position="94"/>
    </location>
</feature>
<dbReference type="AlphaFoldDB" id="A0AB38PTS2"/>
<feature type="transmembrane region" description="Helical" evidence="1">
    <location>
        <begin position="115"/>
        <end position="136"/>
    </location>
</feature>
<reference evidence="2 4" key="2">
    <citation type="submission" date="2019-07" db="EMBL/GenBank/DDBJ databases">
        <title>Genome sequencing of Bacteroides fragilis.</title>
        <authorList>
            <person name="Galasyn E.V."/>
            <person name="Ruoff K.L."/>
            <person name="Price C.E."/>
            <person name="Valls R.A."/>
            <person name="O'Toole G.A."/>
        </authorList>
    </citation>
    <scope>NUCLEOTIDE SEQUENCE [LARGE SCALE GENOMIC DNA]</scope>
    <source>
        <strain evidence="2 4">AD135F_1B</strain>
    </source>
</reference>